<keyword evidence="4 6" id="KW-1133">Transmembrane helix</keyword>
<dbReference type="PANTHER" id="PTHR43738">
    <property type="entry name" value="ABC TRANSPORTER, MEMBRANE PROTEIN"/>
    <property type="match status" value="1"/>
</dbReference>
<evidence type="ECO:0000256" key="1">
    <source>
        <dbReference type="ARBA" id="ARBA00004651"/>
    </source>
</evidence>
<dbReference type="Pfam" id="PF02687">
    <property type="entry name" value="FtsX"/>
    <property type="match status" value="1"/>
</dbReference>
<evidence type="ECO:0000256" key="2">
    <source>
        <dbReference type="ARBA" id="ARBA00022475"/>
    </source>
</evidence>
<evidence type="ECO:0000256" key="5">
    <source>
        <dbReference type="ARBA" id="ARBA00023136"/>
    </source>
</evidence>
<reference evidence="9" key="1">
    <citation type="submission" date="2018-02" db="EMBL/GenBank/DDBJ databases">
        <authorList>
            <person name="Hausmann B."/>
        </authorList>
    </citation>
    <scope>NUCLEOTIDE SEQUENCE [LARGE SCALE GENOMIC DNA]</scope>
    <source>
        <strain evidence="9">Peat soil MAG SbA5</strain>
    </source>
</reference>
<keyword evidence="3 6" id="KW-0812">Transmembrane</keyword>
<dbReference type="AlphaFoldDB" id="A0A2N9LUH1"/>
<feature type="transmembrane region" description="Helical" evidence="6">
    <location>
        <begin position="75"/>
        <end position="101"/>
    </location>
</feature>
<feature type="domain" description="ABC3 transporter permease C-terminal" evidence="7">
    <location>
        <begin position="34"/>
        <end position="147"/>
    </location>
</feature>
<evidence type="ECO:0000259" key="7">
    <source>
        <dbReference type="Pfam" id="PF02687"/>
    </source>
</evidence>
<dbReference type="EMBL" id="OKRB01000115">
    <property type="protein sequence ID" value="SPE26876.1"/>
    <property type="molecule type" value="Genomic_DNA"/>
</dbReference>
<dbReference type="GO" id="GO:0005886">
    <property type="term" value="C:plasma membrane"/>
    <property type="evidence" value="ECO:0007669"/>
    <property type="project" value="UniProtKB-SubCell"/>
</dbReference>
<evidence type="ECO:0000313" key="9">
    <source>
        <dbReference type="Proteomes" id="UP000239735"/>
    </source>
</evidence>
<accession>A0A2N9LUH1</accession>
<proteinExistence type="predicted"/>
<feature type="transmembrane region" description="Helical" evidence="6">
    <location>
        <begin position="121"/>
        <end position="145"/>
    </location>
</feature>
<gene>
    <name evidence="8" type="ORF">SBA5_560042</name>
</gene>
<evidence type="ECO:0000256" key="3">
    <source>
        <dbReference type="ARBA" id="ARBA00022692"/>
    </source>
</evidence>
<feature type="transmembrane region" description="Helical" evidence="6">
    <location>
        <begin position="30"/>
        <end position="55"/>
    </location>
</feature>
<keyword evidence="2" id="KW-1003">Cell membrane</keyword>
<evidence type="ECO:0000256" key="4">
    <source>
        <dbReference type="ARBA" id="ARBA00022989"/>
    </source>
</evidence>
<dbReference type="InterPro" id="IPR003838">
    <property type="entry name" value="ABC3_permease_C"/>
</dbReference>
<name>A0A2N9LUH1_9BACT</name>
<keyword evidence="5 6" id="KW-0472">Membrane</keyword>
<organism evidence="8 9">
    <name type="scientific">Candidatus Sulfuritelmatomonas gaucii</name>
    <dbReference type="NCBI Taxonomy" id="2043161"/>
    <lineage>
        <taxon>Bacteria</taxon>
        <taxon>Pseudomonadati</taxon>
        <taxon>Acidobacteriota</taxon>
        <taxon>Terriglobia</taxon>
        <taxon>Terriglobales</taxon>
        <taxon>Acidobacteriaceae</taxon>
        <taxon>Candidatus Sulfuritelmatomonas</taxon>
    </lineage>
</organism>
<dbReference type="Proteomes" id="UP000239735">
    <property type="component" value="Unassembled WGS sequence"/>
</dbReference>
<protein>
    <submittedName>
        <fullName evidence="8">ABC efflux pump, inner membrane subunit</fullName>
    </submittedName>
</protein>
<comment type="subcellular location">
    <subcellularLocation>
        <location evidence="1">Cell membrane</location>
        <topology evidence="1">Multi-pass membrane protein</topology>
    </subcellularLocation>
</comment>
<evidence type="ECO:0000313" key="8">
    <source>
        <dbReference type="EMBL" id="SPE26876.1"/>
    </source>
</evidence>
<dbReference type="InterPro" id="IPR051125">
    <property type="entry name" value="ABC-4/HrtB_transporter"/>
</dbReference>
<evidence type="ECO:0000256" key="6">
    <source>
        <dbReference type="SAM" id="Phobius"/>
    </source>
</evidence>
<dbReference type="PANTHER" id="PTHR43738:SF3">
    <property type="entry name" value="ABC TRANSPORTER PERMEASE"/>
    <property type="match status" value="1"/>
</dbReference>
<sequence length="156" mass="16515">MYMNSPYETKTETESAFAQGWVKQFGNIKFLILSIGTVVFFTLLLVTGNTMAISVRERTNELGVLKAIGFPDGTILGFILGESMAIALAGCVGLLLALVAIPVLSRAMAGLLPPLLITAKTLAYGVFAALAVGFASGILPAYGAMRMRVVTALRRV</sequence>